<proteinExistence type="predicted"/>
<feature type="transmembrane region" description="Helical" evidence="1">
    <location>
        <begin position="12"/>
        <end position="33"/>
    </location>
</feature>
<dbReference type="Proteomes" id="UP000799118">
    <property type="component" value="Unassembled WGS sequence"/>
</dbReference>
<protein>
    <submittedName>
        <fullName evidence="2">Uncharacterized protein</fullName>
    </submittedName>
</protein>
<dbReference type="EMBL" id="ML769634">
    <property type="protein sequence ID" value="KAE9391155.1"/>
    <property type="molecule type" value="Genomic_DNA"/>
</dbReference>
<dbReference type="AlphaFoldDB" id="A0A6A4H1E1"/>
<keyword evidence="1" id="KW-0472">Membrane</keyword>
<accession>A0A6A4H1E1</accession>
<evidence type="ECO:0000256" key="1">
    <source>
        <dbReference type="SAM" id="Phobius"/>
    </source>
</evidence>
<keyword evidence="1" id="KW-0812">Transmembrane</keyword>
<evidence type="ECO:0000313" key="3">
    <source>
        <dbReference type="Proteomes" id="UP000799118"/>
    </source>
</evidence>
<keyword evidence="1" id="KW-1133">Transmembrane helix</keyword>
<reference evidence="2" key="1">
    <citation type="journal article" date="2019" name="Environ. Microbiol.">
        <title>Fungal ecological strategies reflected in gene transcription - a case study of two litter decomposers.</title>
        <authorList>
            <person name="Barbi F."/>
            <person name="Kohler A."/>
            <person name="Barry K."/>
            <person name="Baskaran P."/>
            <person name="Daum C."/>
            <person name="Fauchery L."/>
            <person name="Ihrmark K."/>
            <person name="Kuo A."/>
            <person name="LaButti K."/>
            <person name="Lipzen A."/>
            <person name="Morin E."/>
            <person name="Grigoriev I.V."/>
            <person name="Henrissat B."/>
            <person name="Lindahl B."/>
            <person name="Martin F."/>
        </authorList>
    </citation>
    <scope>NUCLEOTIDE SEQUENCE</scope>
    <source>
        <strain evidence="2">JB14</strain>
    </source>
</reference>
<gene>
    <name evidence="2" type="ORF">BT96DRAFT_925430</name>
</gene>
<evidence type="ECO:0000313" key="2">
    <source>
        <dbReference type="EMBL" id="KAE9391155.1"/>
    </source>
</evidence>
<organism evidence="2 3">
    <name type="scientific">Gymnopus androsaceus JB14</name>
    <dbReference type="NCBI Taxonomy" id="1447944"/>
    <lineage>
        <taxon>Eukaryota</taxon>
        <taxon>Fungi</taxon>
        <taxon>Dikarya</taxon>
        <taxon>Basidiomycota</taxon>
        <taxon>Agaricomycotina</taxon>
        <taxon>Agaricomycetes</taxon>
        <taxon>Agaricomycetidae</taxon>
        <taxon>Agaricales</taxon>
        <taxon>Marasmiineae</taxon>
        <taxon>Omphalotaceae</taxon>
        <taxon>Gymnopus</taxon>
    </lineage>
</organism>
<keyword evidence="3" id="KW-1185">Reference proteome</keyword>
<name>A0A6A4H1E1_9AGAR</name>
<sequence>MSRLSVTPSDSTTYFIPFCVPALLLMVNITLTLKKKFLFPLYRVSSEKIQDSRPRKEWRILEARVGVLCTVDAF</sequence>